<sequence>MNVRGFARENPPHPGDVMILTSDDTLKTTGEFTAQVQVLDVPKEIKPGYTPIAFVRCGRSACKLKKINWKVGKETGGKKAENPNHLKRNDMAEVVFEPMFGLVAESFKVCEGMARVAFLDGNGVVMLGKIIKTKPKVYGDDSDDKDKKKKDGASAKPVPKAKPKAAGKKGKKK</sequence>
<accession>A0A7S2XCL0</accession>
<dbReference type="InterPro" id="IPR054696">
    <property type="entry name" value="GTP-eEF1A_C"/>
</dbReference>
<feature type="compositionally biased region" description="Basic residues" evidence="3">
    <location>
        <begin position="159"/>
        <end position="173"/>
    </location>
</feature>
<dbReference type="PANTHER" id="PTHR23115">
    <property type="entry name" value="TRANSLATION FACTOR"/>
    <property type="match status" value="1"/>
</dbReference>
<dbReference type="AlphaFoldDB" id="A0A7S2XCL0"/>
<dbReference type="InterPro" id="IPR050100">
    <property type="entry name" value="TRAFAC_GTPase_members"/>
</dbReference>
<dbReference type="Gene3D" id="2.40.30.10">
    <property type="entry name" value="Translation factors"/>
    <property type="match status" value="1"/>
</dbReference>
<feature type="region of interest" description="Disordered" evidence="3">
    <location>
        <begin position="135"/>
        <end position="173"/>
    </location>
</feature>
<dbReference type="SUPFAM" id="SSF50465">
    <property type="entry name" value="EF-Tu/eEF-1alpha/eIF2-gamma C-terminal domain"/>
    <property type="match status" value="1"/>
</dbReference>
<protein>
    <recommendedName>
        <fullName evidence="4">GTP-eEF1A C-terminal domain-containing protein</fullName>
    </recommendedName>
</protein>
<dbReference type="GO" id="GO:0005525">
    <property type="term" value="F:GTP binding"/>
    <property type="evidence" value="ECO:0007669"/>
    <property type="project" value="UniProtKB-KW"/>
</dbReference>
<evidence type="ECO:0000256" key="2">
    <source>
        <dbReference type="ARBA" id="ARBA00023134"/>
    </source>
</evidence>
<feature type="compositionally biased region" description="Basic and acidic residues" evidence="3">
    <location>
        <begin position="144"/>
        <end position="153"/>
    </location>
</feature>
<dbReference type="EMBL" id="HBHP01022760">
    <property type="protein sequence ID" value="CAD9770177.1"/>
    <property type="molecule type" value="Transcribed_RNA"/>
</dbReference>
<evidence type="ECO:0000313" key="5">
    <source>
        <dbReference type="EMBL" id="CAD9770177.1"/>
    </source>
</evidence>
<feature type="domain" description="GTP-eEF1A C-terminal" evidence="4">
    <location>
        <begin position="31"/>
        <end position="130"/>
    </location>
</feature>
<organism evidence="5">
    <name type="scientific">Lotharella oceanica</name>
    <dbReference type="NCBI Taxonomy" id="641309"/>
    <lineage>
        <taxon>Eukaryota</taxon>
        <taxon>Sar</taxon>
        <taxon>Rhizaria</taxon>
        <taxon>Cercozoa</taxon>
        <taxon>Chlorarachniophyceae</taxon>
        <taxon>Lotharella</taxon>
    </lineage>
</organism>
<evidence type="ECO:0000256" key="1">
    <source>
        <dbReference type="ARBA" id="ARBA00022741"/>
    </source>
</evidence>
<evidence type="ECO:0000259" key="4">
    <source>
        <dbReference type="Pfam" id="PF22594"/>
    </source>
</evidence>
<dbReference type="FunFam" id="2.40.30.10:FF:000159">
    <property type="entry name" value="Translation elongation factor alpha"/>
    <property type="match status" value="1"/>
</dbReference>
<dbReference type="Pfam" id="PF22594">
    <property type="entry name" value="GTP-eEF1A_C"/>
    <property type="match status" value="1"/>
</dbReference>
<reference evidence="5" key="1">
    <citation type="submission" date="2021-01" db="EMBL/GenBank/DDBJ databases">
        <authorList>
            <person name="Corre E."/>
            <person name="Pelletier E."/>
            <person name="Niang G."/>
            <person name="Scheremetjew M."/>
            <person name="Finn R."/>
            <person name="Kale V."/>
            <person name="Holt S."/>
            <person name="Cochrane G."/>
            <person name="Meng A."/>
            <person name="Brown T."/>
            <person name="Cohen L."/>
        </authorList>
    </citation>
    <scope>NUCLEOTIDE SEQUENCE</scope>
    <source>
        <strain evidence="5">CCMP622</strain>
    </source>
</reference>
<gene>
    <name evidence="5" type="ORF">LSP00402_LOCUS14162</name>
</gene>
<evidence type="ECO:0000256" key="3">
    <source>
        <dbReference type="SAM" id="MobiDB-lite"/>
    </source>
</evidence>
<keyword evidence="1" id="KW-0547">Nucleotide-binding</keyword>
<proteinExistence type="predicted"/>
<keyword evidence="2" id="KW-0342">GTP-binding</keyword>
<dbReference type="InterPro" id="IPR009001">
    <property type="entry name" value="Transl_elong_EF1A/Init_IF2_C"/>
</dbReference>
<name>A0A7S2XCL0_9EUKA</name>